<dbReference type="Gene3D" id="1.20.1600.10">
    <property type="entry name" value="Outer membrane efflux proteins (OEP)"/>
    <property type="match status" value="1"/>
</dbReference>
<evidence type="ECO:0000256" key="4">
    <source>
        <dbReference type="ARBA" id="ARBA00023139"/>
    </source>
</evidence>
<evidence type="ECO:0000256" key="1">
    <source>
        <dbReference type="ARBA" id="ARBA00007613"/>
    </source>
</evidence>
<dbReference type="InterPro" id="IPR010131">
    <property type="entry name" value="MdtP/NodT-like"/>
</dbReference>
<keyword evidence="2 7" id="KW-1134">Transmembrane beta strand</keyword>
<evidence type="ECO:0000313" key="9">
    <source>
        <dbReference type="EMBL" id="QEY62664.1"/>
    </source>
</evidence>
<evidence type="ECO:0000256" key="5">
    <source>
        <dbReference type="ARBA" id="ARBA00023237"/>
    </source>
</evidence>
<dbReference type="Gene3D" id="2.20.200.10">
    <property type="entry name" value="Outer membrane efflux proteins (OEP)"/>
    <property type="match status" value="1"/>
</dbReference>
<comment type="similarity">
    <text evidence="1 7">Belongs to the outer membrane factor (OMF) (TC 1.B.17) family.</text>
</comment>
<evidence type="ECO:0000256" key="7">
    <source>
        <dbReference type="RuleBase" id="RU362097"/>
    </source>
</evidence>
<dbReference type="RefSeq" id="WP_151133320.1">
    <property type="nucleotide sequence ID" value="NZ_CP043311.1"/>
</dbReference>
<protein>
    <submittedName>
        <fullName evidence="9">Efflux transporter outer membrane subunit</fullName>
    </submittedName>
</protein>
<dbReference type="Proteomes" id="UP000327179">
    <property type="component" value="Chromosome"/>
</dbReference>
<dbReference type="InterPro" id="IPR003423">
    <property type="entry name" value="OMP_efflux"/>
</dbReference>
<evidence type="ECO:0000256" key="3">
    <source>
        <dbReference type="ARBA" id="ARBA00022692"/>
    </source>
</evidence>
<keyword evidence="5" id="KW-0998">Cell outer membrane</keyword>
<dbReference type="KEGG" id="plal:FXN65_11470"/>
<dbReference type="NCBIfam" id="TIGR01845">
    <property type="entry name" value="outer_NodT"/>
    <property type="match status" value="1"/>
</dbReference>
<comment type="subcellular location">
    <subcellularLocation>
        <location evidence="7">Cell outer membrane</location>
        <topology evidence="7">Lipid-anchor</topology>
    </subcellularLocation>
</comment>
<dbReference type="AlphaFoldDB" id="A0A5J6QJH6"/>
<feature type="coiled-coil region" evidence="8">
    <location>
        <begin position="181"/>
        <end position="208"/>
    </location>
</feature>
<evidence type="ECO:0000256" key="6">
    <source>
        <dbReference type="ARBA" id="ARBA00023288"/>
    </source>
</evidence>
<keyword evidence="4 7" id="KW-0564">Palmitate</keyword>
<dbReference type="GO" id="GO:0015562">
    <property type="term" value="F:efflux transmembrane transporter activity"/>
    <property type="evidence" value="ECO:0007669"/>
    <property type="project" value="InterPro"/>
</dbReference>
<dbReference type="SUPFAM" id="SSF56954">
    <property type="entry name" value="Outer membrane efflux proteins (OEP)"/>
    <property type="match status" value="1"/>
</dbReference>
<sequence>MKPRPTLFSLCILLAACGSPLEKPTSSIAPPAAWQGPDDDGAVTVSAHWWRSFGSAELSGLIEQARLANQDLAAALARVRQAEASARIAGAALLPSLNANLDANRETLMSGDGYSGIDASSEEKRFDSFSAVLNASYEVDFWGASAAGRDAALQRLRASEADRATLELTISAGVASTYIQALALRQQLLIARQNLANAEQVLELVQSRHSAGAATQLELAQQRSLVAAQKRQLPLLAQQQREAEIVLAVLLGQPAQDLKLTGRLEELANPGIDAGLPSDLLTRRPDIASAEAQLVAADGDLKVARAAMLPKLTLTASLGSGADRFHDAMRNPYYNLAAGIAAPIFSGGRLTAERDRARARQEELLGSYNTAILNALADVEKALSSADGLDRQRRWQGEAVEHARIAFELAETRYEAGAETLLNVLETQRTLFQAQDQQVQLQLARLQASVSLYRALGGGWRPQQPL</sequence>
<evidence type="ECO:0000256" key="2">
    <source>
        <dbReference type="ARBA" id="ARBA00022452"/>
    </source>
</evidence>
<reference evidence="9 10" key="1">
    <citation type="submission" date="2019-08" db="EMBL/GenBank/DDBJ databases">
        <title>Whole-genome Sequencing of e-waste polymer degrading bacterium Pseudomonas sp. strain PE08.</title>
        <authorList>
            <person name="Kirdat K."/>
            <person name="Debbarma P."/>
            <person name="Narawade N."/>
            <person name="Suyal D."/>
            <person name="Thorat V."/>
            <person name="Shouche Y."/>
            <person name="Goel R."/>
            <person name="Yadav A."/>
        </authorList>
    </citation>
    <scope>NUCLEOTIDE SEQUENCE [LARGE SCALE GENOMIC DNA]</scope>
    <source>
        <strain evidence="9 10">PE08</strain>
    </source>
</reference>
<keyword evidence="3 7" id="KW-0812">Transmembrane</keyword>
<keyword evidence="10" id="KW-1185">Reference proteome</keyword>
<keyword evidence="6 7" id="KW-0449">Lipoprotein</keyword>
<accession>A0A5J6QJH6</accession>
<proteinExistence type="inferred from homology"/>
<dbReference type="PROSITE" id="PS51257">
    <property type="entry name" value="PROKAR_LIPOPROTEIN"/>
    <property type="match status" value="1"/>
</dbReference>
<dbReference type="Pfam" id="PF02321">
    <property type="entry name" value="OEP"/>
    <property type="match status" value="2"/>
</dbReference>
<keyword evidence="8" id="KW-0175">Coiled coil</keyword>
<dbReference type="PANTHER" id="PTHR30203">
    <property type="entry name" value="OUTER MEMBRANE CATION EFFLUX PROTEIN"/>
    <property type="match status" value="1"/>
</dbReference>
<gene>
    <name evidence="9" type="ORF">FXN65_11470</name>
</gene>
<keyword evidence="7" id="KW-0472">Membrane</keyword>
<dbReference type="EMBL" id="CP043311">
    <property type="protein sequence ID" value="QEY62664.1"/>
    <property type="molecule type" value="Genomic_DNA"/>
</dbReference>
<name>A0A5J6QJH6_9GAMM</name>
<organism evidence="9 10">
    <name type="scientific">Metapseudomonas lalkuanensis</name>
    <dbReference type="NCBI Taxonomy" id="2604832"/>
    <lineage>
        <taxon>Bacteria</taxon>
        <taxon>Pseudomonadati</taxon>
        <taxon>Pseudomonadota</taxon>
        <taxon>Gammaproteobacteria</taxon>
        <taxon>Pseudomonadales</taxon>
        <taxon>Pseudomonadaceae</taxon>
        <taxon>Metapseudomonas</taxon>
    </lineage>
</organism>
<dbReference type="GO" id="GO:0009279">
    <property type="term" value="C:cell outer membrane"/>
    <property type="evidence" value="ECO:0007669"/>
    <property type="project" value="UniProtKB-SubCell"/>
</dbReference>
<dbReference type="PANTHER" id="PTHR30203:SF33">
    <property type="entry name" value="BLR4455 PROTEIN"/>
    <property type="match status" value="1"/>
</dbReference>
<evidence type="ECO:0000256" key="8">
    <source>
        <dbReference type="SAM" id="Coils"/>
    </source>
</evidence>
<evidence type="ECO:0000313" key="10">
    <source>
        <dbReference type="Proteomes" id="UP000327179"/>
    </source>
</evidence>